<accession>A0A517YIZ9</accession>
<dbReference type="Proteomes" id="UP000315017">
    <property type="component" value="Chromosome"/>
</dbReference>
<dbReference type="AlphaFoldDB" id="A0A517YIZ9"/>
<name>A0A517YIZ9_9BACT</name>
<proteinExistence type="predicted"/>
<organism evidence="1 2">
    <name type="scientific">Anatilimnocola aggregata</name>
    <dbReference type="NCBI Taxonomy" id="2528021"/>
    <lineage>
        <taxon>Bacteria</taxon>
        <taxon>Pseudomonadati</taxon>
        <taxon>Planctomycetota</taxon>
        <taxon>Planctomycetia</taxon>
        <taxon>Pirellulales</taxon>
        <taxon>Pirellulaceae</taxon>
        <taxon>Anatilimnocola</taxon>
    </lineage>
</organism>
<protein>
    <submittedName>
        <fullName evidence="1">Uncharacterized protein</fullName>
    </submittedName>
</protein>
<dbReference type="EMBL" id="CP036274">
    <property type="protein sequence ID" value="QDU30192.1"/>
    <property type="molecule type" value="Genomic_DNA"/>
</dbReference>
<evidence type="ECO:0000313" key="1">
    <source>
        <dbReference type="EMBL" id="QDU30192.1"/>
    </source>
</evidence>
<keyword evidence="2" id="KW-1185">Reference proteome</keyword>
<dbReference type="KEGG" id="aagg:ETAA8_53110"/>
<sequence>MFLKFAQFRGKVNEKTQSEPPAFHCRERKGRRSLFFFATKRDVYFSNRASQYSSCPASNRGGGAKLLKFTY</sequence>
<evidence type="ECO:0000313" key="2">
    <source>
        <dbReference type="Proteomes" id="UP000315017"/>
    </source>
</evidence>
<gene>
    <name evidence="1" type="ORF">ETAA8_53110</name>
</gene>
<reference evidence="1 2" key="1">
    <citation type="submission" date="2019-02" db="EMBL/GenBank/DDBJ databases">
        <title>Deep-cultivation of Planctomycetes and their phenomic and genomic characterization uncovers novel biology.</title>
        <authorList>
            <person name="Wiegand S."/>
            <person name="Jogler M."/>
            <person name="Boedeker C."/>
            <person name="Pinto D."/>
            <person name="Vollmers J."/>
            <person name="Rivas-Marin E."/>
            <person name="Kohn T."/>
            <person name="Peeters S.H."/>
            <person name="Heuer A."/>
            <person name="Rast P."/>
            <person name="Oberbeckmann S."/>
            <person name="Bunk B."/>
            <person name="Jeske O."/>
            <person name="Meyerdierks A."/>
            <person name="Storesund J.E."/>
            <person name="Kallscheuer N."/>
            <person name="Luecker S."/>
            <person name="Lage O.M."/>
            <person name="Pohl T."/>
            <person name="Merkel B.J."/>
            <person name="Hornburger P."/>
            <person name="Mueller R.-W."/>
            <person name="Bruemmer F."/>
            <person name="Labrenz M."/>
            <person name="Spormann A.M."/>
            <person name="Op den Camp H."/>
            <person name="Overmann J."/>
            <person name="Amann R."/>
            <person name="Jetten M.S.M."/>
            <person name="Mascher T."/>
            <person name="Medema M.H."/>
            <person name="Devos D.P."/>
            <person name="Kaster A.-K."/>
            <person name="Ovreas L."/>
            <person name="Rohde M."/>
            <person name="Galperin M.Y."/>
            <person name="Jogler C."/>
        </authorList>
    </citation>
    <scope>NUCLEOTIDE SEQUENCE [LARGE SCALE GENOMIC DNA]</scope>
    <source>
        <strain evidence="1 2">ETA_A8</strain>
    </source>
</reference>